<gene>
    <name evidence="8" type="ORF">G443_004159</name>
</gene>
<dbReference type="Pfam" id="PF03466">
    <property type="entry name" value="LysR_substrate"/>
    <property type="match status" value="1"/>
</dbReference>
<evidence type="ECO:0000256" key="2">
    <source>
        <dbReference type="ARBA" id="ARBA00023015"/>
    </source>
</evidence>
<sequence length="314" mass="34172">MPISERAPSLAQLRAFLAVAEFLHFRAAASSLGVTQPTLSAAIAACEDALGARLVERTTRRVMLTETGERLVPRARAVLDAMDALVTEVAVFGRPFTGRLRLGIIPTVAPYLLPVALPALRRAFPELEIEVHEERTAPLLDGATTGRLDLAVLALPVVDRNLAALLLYAEDFVLVTPKDHPLAERQVISRQALRDLDVLLLEEGHCLRDQALDVCREVGTGVETAARATSLTTLVQLVAAGMGVTLLPASAVSLETRRNQLRVSRFASPKPGRRIGVVYRDSAGREAEFTTIAHELRRAVRARRMPVRLAPDRV</sequence>
<organism evidence="8 9">
    <name type="scientific">Actinoalloteichus caeruleus DSM 43889</name>
    <dbReference type="NCBI Taxonomy" id="1120930"/>
    <lineage>
        <taxon>Bacteria</taxon>
        <taxon>Bacillati</taxon>
        <taxon>Actinomycetota</taxon>
        <taxon>Actinomycetes</taxon>
        <taxon>Pseudonocardiales</taxon>
        <taxon>Pseudonocardiaceae</taxon>
        <taxon>Actinoalloteichus</taxon>
        <taxon>Actinoalloteichus cyanogriseus</taxon>
    </lineage>
</organism>
<keyword evidence="5" id="KW-0804">Transcription</keyword>
<evidence type="ECO:0000256" key="4">
    <source>
        <dbReference type="ARBA" id="ARBA00023159"/>
    </source>
</evidence>
<evidence type="ECO:0000313" key="8">
    <source>
        <dbReference type="EMBL" id="MCP2333889.1"/>
    </source>
</evidence>
<reference evidence="8 9" key="1">
    <citation type="submission" date="2022-06" db="EMBL/GenBank/DDBJ databases">
        <title>Genomic Encyclopedia of Type Strains, Phase I: the one thousand microbial genomes (KMG-I) project.</title>
        <authorList>
            <person name="Kyrpides N."/>
        </authorList>
    </citation>
    <scope>NUCLEOTIDE SEQUENCE [LARGE SCALE GENOMIC DNA]</scope>
    <source>
        <strain evidence="8 9">DSM 43889</strain>
    </source>
</reference>
<keyword evidence="3" id="KW-0238">DNA-binding</keyword>
<evidence type="ECO:0000313" key="9">
    <source>
        <dbReference type="Proteomes" id="UP000791080"/>
    </source>
</evidence>
<comment type="similarity">
    <text evidence="1">Belongs to the LysR transcriptional regulatory family.</text>
</comment>
<keyword evidence="9" id="KW-1185">Reference proteome</keyword>
<evidence type="ECO:0000256" key="3">
    <source>
        <dbReference type="ARBA" id="ARBA00023125"/>
    </source>
</evidence>
<proteinExistence type="inferred from homology"/>
<name>A0ABT1JNP6_ACTCY</name>
<keyword evidence="4" id="KW-0010">Activator</keyword>
<dbReference type="Gene3D" id="1.10.10.10">
    <property type="entry name" value="Winged helix-like DNA-binding domain superfamily/Winged helix DNA-binding domain"/>
    <property type="match status" value="1"/>
</dbReference>
<dbReference type="InterPro" id="IPR005119">
    <property type="entry name" value="LysR_subst-bd"/>
</dbReference>
<accession>A0ABT1JNP6</accession>
<dbReference type="Pfam" id="PF00126">
    <property type="entry name" value="HTH_1"/>
    <property type="match status" value="1"/>
</dbReference>
<dbReference type="Gene3D" id="3.40.190.10">
    <property type="entry name" value="Periplasmic binding protein-like II"/>
    <property type="match status" value="2"/>
</dbReference>
<evidence type="ECO:0000256" key="1">
    <source>
        <dbReference type="ARBA" id="ARBA00009437"/>
    </source>
</evidence>
<dbReference type="RefSeq" id="WP_026419026.1">
    <property type="nucleotide sequence ID" value="NZ_AUBJ02000001.1"/>
</dbReference>
<feature type="domain" description="HTH lysR-type" evidence="7">
    <location>
        <begin position="8"/>
        <end position="65"/>
    </location>
</feature>
<dbReference type="Proteomes" id="UP000791080">
    <property type="component" value="Unassembled WGS sequence"/>
</dbReference>
<dbReference type="SUPFAM" id="SSF46785">
    <property type="entry name" value="Winged helix' DNA-binding domain"/>
    <property type="match status" value="1"/>
</dbReference>
<dbReference type="InterPro" id="IPR036390">
    <property type="entry name" value="WH_DNA-bd_sf"/>
</dbReference>
<dbReference type="InterPro" id="IPR000847">
    <property type="entry name" value="LysR_HTH_N"/>
</dbReference>
<protein>
    <recommendedName>
        <fullName evidence="6">Probable hydrogen peroxide-inducible genes activator</fullName>
    </recommendedName>
</protein>
<dbReference type="EMBL" id="AUBJ02000001">
    <property type="protein sequence ID" value="MCP2333889.1"/>
    <property type="molecule type" value="Genomic_DNA"/>
</dbReference>
<dbReference type="PROSITE" id="PS50931">
    <property type="entry name" value="HTH_LYSR"/>
    <property type="match status" value="1"/>
</dbReference>
<keyword evidence="2" id="KW-0805">Transcription regulation</keyword>
<dbReference type="PANTHER" id="PTHR30346">
    <property type="entry name" value="TRANSCRIPTIONAL DUAL REGULATOR HCAR-RELATED"/>
    <property type="match status" value="1"/>
</dbReference>
<evidence type="ECO:0000256" key="6">
    <source>
        <dbReference type="ARBA" id="ARBA00040885"/>
    </source>
</evidence>
<dbReference type="SUPFAM" id="SSF53850">
    <property type="entry name" value="Periplasmic binding protein-like II"/>
    <property type="match status" value="1"/>
</dbReference>
<dbReference type="PANTHER" id="PTHR30346:SF26">
    <property type="entry name" value="HYDROGEN PEROXIDE-INDUCIBLE GENES ACTIVATOR"/>
    <property type="match status" value="1"/>
</dbReference>
<comment type="caution">
    <text evidence="8">The sequence shown here is derived from an EMBL/GenBank/DDBJ whole genome shotgun (WGS) entry which is preliminary data.</text>
</comment>
<evidence type="ECO:0000259" key="7">
    <source>
        <dbReference type="PROSITE" id="PS50931"/>
    </source>
</evidence>
<evidence type="ECO:0000256" key="5">
    <source>
        <dbReference type="ARBA" id="ARBA00023163"/>
    </source>
</evidence>
<dbReference type="CDD" id="cd08411">
    <property type="entry name" value="PBP2_OxyR"/>
    <property type="match status" value="1"/>
</dbReference>
<dbReference type="InterPro" id="IPR036388">
    <property type="entry name" value="WH-like_DNA-bd_sf"/>
</dbReference>